<keyword evidence="4" id="KW-0233">DNA recombination</keyword>
<evidence type="ECO:0000256" key="1">
    <source>
        <dbReference type="ARBA" id="ARBA00008857"/>
    </source>
</evidence>
<dbReference type="InterPro" id="IPR013762">
    <property type="entry name" value="Integrase-like_cat_sf"/>
</dbReference>
<dbReference type="SUPFAM" id="SSF56349">
    <property type="entry name" value="DNA breaking-rejoining enzymes"/>
    <property type="match status" value="1"/>
</dbReference>
<evidence type="ECO:0000256" key="3">
    <source>
        <dbReference type="ARBA" id="ARBA00023125"/>
    </source>
</evidence>
<dbReference type="InterPro" id="IPR011010">
    <property type="entry name" value="DNA_brk_join_enz"/>
</dbReference>
<dbReference type="Pfam" id="PF00589">
    <property type="entry name" value="Phage_integrase"/>
    <property type="match status" value="1"/>
</dbReference>
<keyword evidence="3" id="KW-0238">DNA-binding</keyword>
<evidence type="ECO:0000256" key="4">
    <source>
        <dbReference type="ARBA" id="ARBA00023172"/>
    </source>
</evidence>
<evidence type="ECO:0000256" key="2">
    <source>
        <dbReference type="ARBA" id="ARBA00022908"/>
    </source>
</evidence>
<dbReference type="Gene3D" id="1.10.150.130">
    <property type="match status" value="1"/>
</dbReference>
<dbReference type="Gene3D" id="1.10.443.10">
    <property type="entry name" value="Intergrase catalytic core"/>
    <property type="match status" value="1"/>
</dbReference>
<gene>
    <name evidence="6" type="ORF">ERS852448_00052</name>
</gene>
<protein>
    <submittedName>
        <fullName evidence="6">Site-specific tyrosine recombinase XerD</fullName>
    </submittedName>
</protein>
<sequence length="389" mass="45872">MKLPNGYGSVHKLKGKRRKPWRARITDGFVYDLVEDKQIQKYKTLGYYETKQKALQALAAYNENPYDLDADKITFAECYEKWTEEYFKKITPAAIRTVKAAYKYCSSLYNMRMKDIRVYHLSGCMDDGYIIQDKGKDKGKKRMASAGTKSRMKSMFNLMFDYAMAHEVVFTNYARNYKIDAEILEEKEKNKRLKIPFSNEEIDILWDNIEFGFTDMVLIQIYSGWRPQELAILQVADIDLEKGIMSGGLKSDAGRNRIVPIHPLIEPLIRKRYDEAMKLHSEYLFNDETSQTGMEMTYDKYRGRFNKVMERNKMTHTPHECRHTFITIGKSNKMDQYILKLIVGHEIDDVTEKFYTHRTIEQLRNEMNACITKHISMKNKDLFIDDMYD</sequence>
<evidence type="ECO:0000259" key="5">
    <source>
        <dbReference type="PROSITE" id="PS51898"/>
    </source>
</evidence>
<dbReference type="PANTHER" id="PTHR30629">
    <property type="entry name" value="PROPHAGE INTEGRASE"/>
    <property type="match status" value="1"/>
</dbReference>
<organism evidence="6 7">
    <name type="scientific">Eubacterium ramulus</name>
    <dbReference type="NCBI Taxonomy" id="39490"/>
    <lineage>
        <taxon>Bacteria</taxon>
        <taxon>Bacillati</taxon>
        <taxon>Bacillota</taxon>
        <taxon>Clostridia</taxon>
        <taxon>Eubacteriales</taxon>
        <taxon>Eubacteriaceae</taxon>
        <taxon>Eubacterium</taxon>
    </lineage>
</organism>
<dbReference type="OrthoDB" id="9801717at2"/>
<dbReference type="STRING" id="39490.ERS852448_00052"/>
<evidence type="ECO:0000313" key="7">
    <source>
        <dbReference type="Proteomes" id="UP000095492"/>
    </source>
</evidence>
<keyword evidence="2" id="KW-0229">DNA integration</keyword>
<reference evidence="6 7" key="1">
    <citation type="submission" date="2015-09" db="EMBL/GenBank/DDBJ databases">
        <authorList>
            <consortium name="Pathogen Informatics"/>
        </authorList>
    </citation>
    <scope>NUCLEOTIDE SEQUENCE [LARGE SCALE GENOMIC DNA]</scope>
    <source>
        <strain evidence="6 7">2789STDY5608891</strain>
    </source>
</reference>
<feature type="domain" description="Tyr recombinase" evidence="5">
    <location>
        <begin position="192"/>
        <end position="368"/>
    </location>
</feature>
<dbReference type="InterPro" id="IPR050808">
    <property type="entry name" value="Phage_Integrase"/>
</dbReference>
<dbReference type="GO" id="GO:0015074">
    <property type="term" value="P:DNA integration"/>
    <property type="evidence" value="ECO:0007669"/>
    <property type="project" value="UniProtKB-KW"/>
</dbReference>
<dbReference type="RefSeq" id="WP_070103928.1">
    <property type="nucleotide sequence ID" value="NZ_CAXUGT010000009.1"/>
</dbReference>
<dbReference type="PANTHER" id="PTHR30629:SF2">
    <property type="entry name" value="PROPHAGE INTEGRASE INTS-RELATED"/>
    <property type="match status" value="1"/>
</dbReference>
<dbReference type="AlphaFoldDB" id="A0A173QWD9"/>
<comment type="similarity">
    <text evidence="1">Belongs to the 'phage' integrase family.</text>
</comment>
<dbReference type="InterPro" id="IPR002104">
    <property type="entry name" value="Integrase_catalytic"/>
</dbReference>
<dbReference type="GO" id="GO:0003677">
    <property type="term" value="F:DNA binding"/>
    <property type="evidence" value="ECO:0007669"/>
    <property type="project" value="UniProtKB-KW"/>
</dbReference>
<dbReference type="InterPro" id="IPR010998">
    <property type="entry name" value="Integrase_recombinase_N"/>
</dbReference>
<dbReference type="GO" id="GO:0006310">
    <property type="term" value="P:DNA recombination"/>
    <property type="evidence" value="ECO:0007669"/>
    <property type="project" value="UniProtKB-KW"/>
</dbReference>
<accession>A0A173QWD9</accession>
<dbReference type="Proteomes" id="UP000095492">
    <property type="component" value="Unassembled WGS sequence"/>
</dbReference>
<evidence type="ECO:0000313" key="6">
    <source>
        <dbReference type="EMBL" id="CUM69887.1"/>
    </source>
</evidence>
<dbReference type="EMBL" id="CYYA01000001">
    <property type="protein sequence ID" value="CUM69887.1"/>
    <property type="molecule type" value="Genomic_DNA"/>
</dbReference>
<proteinExistence type="inferred from homology"/>
<dbReference type="GeneID" id="97390595"/>
<dbReference type="PROSITE" id="PS51898">
    <property type="entry name" value="TYR_RECOMBINASE"/>
    <property type="match status" value="1"/>
</dbReference>
<name>A0A173QWD9_EUBRA</name>